<evidence type="ECO:0000313" key="1">
    <source>
        <dbReference type="EMBL" id="HHF98006.1"/>
    </source>
</evidence>
<sequence length="429" mass="48573">MIYGYNSPMDRSYISDFGGKKEKVLDVKDVGIAMAMGIGARNIPEIASKIRAGASSLEIQFMGAGRGSQQGETPGMFGKYHRQALKELSKVSDVTLTTHASVGIPGLAGQDQQGNFSDEQRKMALDEVNRAIEFAGDTALGGSVVVHTGEFQRPISEEPWAEQGKKFSGFDEEPDKAVIRVVNKKTGQVMHQIRKNEEVTRPVWVTKKIDGKEVYTDYEGNPVPMEKRVPQYNKETGLLEVKATKWADFVEDAKKMTDERRKEKGSDFDEERDVIAPEEAFLKATLKGQESERRGWALWYGRELEGLFNELNELTDRKRYFQEQLKKASPEDKWKIKQKLDEIEKGTYAMHEGNNRLVKQGLPQIRKAITGQKEMVIGNLQQAEDQKRMGENVISTKKYALEKSFDGYAQSGMRAWQETKDKNLEKPLF</sequence>
<protein>
    <submittedName>
        <fullName evidence="1">Uncharacterized protein</fullName>
    </submittedName>
</protein>
<feature type="non-terminal residue" evidence="1">
    <location>
        <position position="429"/>
    </location>
</feature>
<comment type="caution">
    <text evidence="1">The sequence shown here is derived from an EMBL/GenBank/DDBJ whole genome shotgun (WGS) entry which is preliminary data.</text>
</comment>
<dbReference type="Proteomes" id="UP000886070">
    <property type="component" value="Unassembled WGS sequence"/>
</dbReference>
<organism evidence="1">
    <name type="scientific">Aerophobetes bacterium</name>
    <dbReference type="NCBI Taxonomy" id="2030807"/>
    <lineage>
        <taxon>Bacteria</taxon>
        <taxon>Candidatus Aerophobota</taxon>
    </lineage>
</organism>
<gene>
    <name evidence="1" type="ORF">ENL39_00755</name>
</gene>
<reference evidence="1" key="1">
    <citation type="journal article" date="2020" name="mSystems">
        <title>Genome- and Community-Level Interaction Insights into Carbon Utilization and Element Cycling Functions of Hydrothermarchaeota in Hydrothermal Sediment.</title>
        <authorList>
            <person name="Zhou Z."/>
            <person name="Liu Y."/>
            <person name="Xu W."/>
            <person name="Pan J."/>
            <person name="Luo Z.H."/>
            <person name="Li M."/>
        </authorList>
    </citation>
    <scope>NUCLEOTIDE SEQUENCE [LARGE SCALE GENOMIC DNA]</scope>
    <source>
        <strain evidence="1">HyVt-92</strain>
    </source>
</reference>
<name>A0A7V5HYM3_UNCAE</name>
<accession>A0A7V5HYM3</accession>
<proteinExistence type="predicted"/>
<dbReference type="EMBL" id="DRTT01000020">
    <property type="protein sequence ID" value="HHF98006.1"/>
    <property type="molecule type" value="Genomic_DNA"/>
</dbReference>
<dbReference type="AlphaFoldDB" id="A0A7V5HYM3"/>